<feature type="non-terminal residue" evidence="1">
    <location>
        <position position="1"/>
    </location>
</feature>
<dbReference type="PANTHER" id="PTHR38166">
    <property type="entry name" value="C2H2-TYPE DOMAIN-CONTAINING PROTEIN-RELATED"/>
    <property type="match status" value="1"/>
</dbReference>
<evidence type="ECO:0000313" key="2">
    <source>
        <dbReference type="Proteomes" id="UP001174997"/>
    </source>
</evidence>
<gene>
    <name evidence="1" type="ORF">QBC41DRAFT_188636</name>
</gene>
<feature type="non-terminal residue" evidence="1">
    <location>
        <position position="129"/>
    </location>
</feature>
<evidence type="ECO:0000313" key="1">
    <source>
        <dbReference type="EMBL" id="KAK0662117.1"/>
    </source>
</evidence>
<evidence type="ECO:0008006" key="3">
    <source>
        <dbReference type="Google" id="ProtNLM"/>
    </source>
</evidence>
<dbReference type="AlphaFoldDB" id="A0AA39Z0U4"/>
<dbReference type="Proteomes" id="UP001174997">
    <property type="component" value="Unassembled WGS sequence"/>
</dbReference>
<accession>A0AA39Z0U4</accession>
<comment type="caution">
    <text evidence="1">The sequence shown here is derived from an EMBL/GenBank/DDBJ whole genome shotgun (WGS) entry which is preliminary data.</text>
</comment>
<dbReference type="EMBL" id="JAULSY010000143">
    <property type="protein sequence ID" value="KAK0662117.1"/>
    <property type="molecule type" value="Genomic_DNA"/>
</dbReference>
<keyword evidence="2" id="KW-1185">Reference proteome</keyword>
<dbReference type="PANTHER" id="PTHR38166:SF1">
    <property type="entry name" value="C2H2-TYPE DOMAIN-CONTAINING PROTEIN"/>
    <property type="match status" value="1"/>
</dbReference>
<protein>
    <recommendedName>
        <fullName evidence="3">C2H2-type domain-containing protein</fullName>
    </recommendedName>
</protein>
<sequence>LACHYWKFNPIVHKDCAKLNLQDVSRIKQHLKRNHYHDYYCDDCWETFPTQNKYRQHRDHRSCHRQADQHRFMTHQQSNQLSKSSRRYLSETEKWFAVWDMLFPDHRQPESPDIDSTLSAELNSFREFV</sequence>
<organism evidence="1 2">
    <name type="scientific">Cercophora samala</name>
    <dbReference type="NCBI Taxonomy" id="330535"/>
    <lineage>
        <taxon>Eukaryota</taxon>
        <taxon>Fungi</taxon>
        <taxon>Dikarya</taxon>
        <taxon>Ascomycota</taxon>
        <taxon>Pezizomycotina</taxon>
        <taxon>Sordariomycetes</taxon>
        <taxon>Sordariomycetidae</taxon>
        <taxon>Sordariales</taxon>
        <taxon>Lasiosphaeriaceae</taxon>
        <taxon>Cercophora</taxon>
    </lineage>
</organism>
<proteinExistence type="predicted"/>
<reference evidence="1" key="1">
    <citation type="submission" date="2023-06" db="EMBL/GenBank/DDBJ databases">
        <title>Genome-scale phylogeny and comparative genomics of the fungal order Sordariales.</title>
        <authorList>
            <consortium name="Lawrence Berkeley National Laboratory"/>
            <person name="Hensen N."/>
            <person name="Bonometti L."/>
            <person name="Westerberg I."/>
            <person name="Brannstrom I.O."/>
            <person name="Guillou S."/>
            <person name="Cros-Aarteil S."/>
            <person name="Calhoun S."/>
            <person name="Haridas S."/>
            <person name="Kuo A."/>
            <person name="Mondo S."/>
            <person name="Pangilinan J."/>
            <person name="Riley R."/>
            <person name="Labutti K."/>
            <person name="Andreopoulos B."/>
            <person name="Lipzen A."/>
            <person name="Chen C."/>
            <person name="Yanf M."/>
            <person name="Daum C."/>
            <person name="Ng V."/>
            <person name="Clum A."/>
            <person name="Steindorff A."/>
            <person name="Ohm R."/>
            <person name="Martin F."/>
            <person name="Silar P."/>
            <person name="Natvig D."/>
            <person name="Lalanne C."/>
            <person name="Gautier V."/>
            <person name="Ament-Velasquez S.L."/>
            <person name="Kruys A."/>
            <person name="Hutchinson M.I."/>
            <person name="Powell A.J."/>
            <person name="Barry K."/>
            <person name="Miller A.N."/>
            <person name="Grigoriev I.V."/>
            <person name="Debuchy R."/>
            <person name="Gladieux P."/>
            <person name="Thoren M.H."/>
            <person name="Johannesson H."/>
        </authorList>
    </citation>
    <scope>NUCLEOTIDE SEQUENCE</scope>
    <source>
        <strain evidence="1">CBS 307.81</strain>
    </source>
</reference>
<name>A0AA39Z0U4_9PEZI</name>